<organism evidence="10 11">
    <name type="scientific">Algoriphagus aquatilis</name>
    <dbReference type="NCBI Taxonomy" id="490186"/>
    <lineage>
        <taxon>Bacteria</taxon>
        <taxon>Pseudomonadati</taxon>
        <taxon>Bacteroidota</taxon>
        <taxon>Cytophagia</taxon>
        <taxon>Cytophagales</taxon>
        <taxon>Cyclobacteriaceae</taxon>
        <taxon>Algoriphagus</taxon>
    </lineage>
</organism>
<keyword evidence="4 9" id="KW-0812">Transmembrane</keyword>
<keyword evidence="5 9" id="KW-0653">Protein transport</keyword>
<keyword evidence="8 9" id="KW-0472">Membrane</keyword>
<dbReference type="RefSeq" id="WP_377915681.1">
    <property type="nucleotide sequence ID" value="NZ_JBHSKS010000009.1"/>
</dbReference>
<dbReference type="HAMAP" id="MF_00236">
    <property type="entry name" value="TatA_E"/>
    <property type="match status" value="1"/>
</dbReference>
<evidence type="ECO:0000256" key="1">
    <source>
        <dbReference type="ARBA" id="ARBA00004162"/>
    </source>
</evidence>
<comment type="function">
    <text evidence="9">Part of the twin-arginine translocation (Tat) system that transports large folded proteins containing a characteristic twin-arginine motif in their signal peptide across membranes. TatA could form the protein-conducting channel of the Tat system.</text>
</comment>
<evidence type="ECO:0000313" key="10">
    <source>
        <dbReference type="EMBL" id="MFC5192557.1"/>
    </source>
</evidence>
<keyword evidence="2 9" id="KW-0813">Transport</keyword>
<comment type="caution">
    <text evidence="10">The sequence shown here is derived from an EMBL/GenBank/DDBJ whole genome shotgun (WGS) entry which is preliminary data.</text>
</comment>
<evidence type="ECO:0000256" key="4">
    <source>
        <dbReference type="ARBA" id="ARBA00022692"/>
    </source>
</evidence>
<evidence type="ECO:0000256" key="7">
    <source>
        <dbReference type="ARBA" id="ARBA00023010"/>
    </source>
</evidence>
<protein>
    <recommendedName>
        <fullName evidence="9">Sec-independent protein translocase protein TatA</fullName>
    </recommendedName>
</protein>
<sequence length="65" mass="7173">MTTLGFIQNMGGGSMILIILVILLLFGAKRIPELARGLGRGIREFKDATKEVQKDLEDGLKDNKK</sequence>
<dbReference type="Gene3D" id="1.20.5.3310">
    <property type="match status" value="1"/>
</dbReference>
<evidence type="ECO:0000256" key="3">
    <source>
        <dbReference type="ARBA" id="ARBA00022475"/>
    </source>
</evidence>
<comment type="similarity">
    <text evidence="9">Belongs to the TatA/E family.</text>
</comment>
<keyword evidence="6 9" id="KW-1133">Transmembrane helix</keyword>
<keyword evidence="7 9" id="KW-0811">Translocation</keyword>
<dbReference type="InterPro" id="IPR003369">
    <property type="entry name" value="TatA/B/E"/>
</dbReference>
<evidence type="ECO:0000256" key="6">
    <source>
        <dbReference type="ARBA" id="ARBA00022989"/>
    </source>
</evidence>
<comment type="subcellular location">
    <subcellularLocation>
        <location evidence="1 9">Cell membrane</location>
        <topology evidence="1 9">Single-pass membrane protein</topology>
    </subcellularLocation>
</comment>
<gene>
    <name evidence="9 10" type="primary">tatA</name>
    <name evidence="10" type="ORF">ACFPIK_12340</name>
</gene>
<evidence type="ECO:0000256" key="5">
    <source>
        <dbReference type="ARBA" id="ARBA00022927"/>
    </source>
</evidence>
<dbReference type="NCBIfam" id="TIGR01411">
    <property type="entry name" value="tatAE"/>
    <property type="match status" value="1"/>
</dbReference>
<dbReference type="EMBL" id="JBHSKS010000009">
    <property type="protein sequence ID" value="MFC5192557.1"/>
    <property type="molecule type" value="Genomic_DNA"/>
</dbReference>
<dbReference type="NCBIfam" id="NF011430">
    <property type="entry name" value="PRK14861.1"/>
    <property type="match status" value="1"/>
</dbReference>
<proteinExistence type="inferred from homology"/>
<feature type="transmembrane region" description="Helical" evidence="9">
    <location>
        <begin position="6"/>
        <end position="26"/>
    </location>
</feature>
<dbReference type="InterPro" id="IPR006312">
    <property type="entry name" value="TatA/E"/>
</dbReference>
<evidence type="ECO:0000256" key="8">
    <source>
        <dbReference type="ARBA" id="ARBA00023136"/>
    </source>
</evidence>
<evidence type="ECO:0000256" key="9">
    <source>
        <dbReference type="HAMAP-Rule" id="MF_00236"/>
    </source>
</evidence>
<dbReference type="PANTHER" id="PTHR42982:SF1">
    <property type="entry name" value="SEC-INDEPENDENT PROTEIN TRANSLOCASE PROTEIN TATA"/>
    <property type="match status" value="1"/>
</dbReference>
<dbReference type="PANTHER" id="PTHR42982">
    <property type="entry name" value="SEC-INDEPENDENT PROTEIN TRANSLOCASE PROTEIN TATA"/>
    <property type="match status" value="1"/>
</dbReference>
<keyword evidence="11" id="KW-1185">Reference proteome</keyword>
<dbReference type="Pfam" id="PF02416">
    <property type="entry name" value="TatA_B_E"/>
    <property type="match status" value="1"/>
</dbReference>
<name>A0ABW0BX77_9BACT</name>
<keyword evidence="3 9" id="KW-1003">Cell membrane</keyword>
<comment type="subunit">
    <text evidence="9">Forms a complex with TatC.</text>
</comment>
<accession>A0ABW0BX77</accession>
<dbReference type="Proteomes" id="UP001596163">
    <property type="component" value="Unassembled WGS sequence"/>
</dbReference>
<reference evidence="11" key="1">
    <citation type="journal article" date="2019" name="Int. J. Syst. Evol. Microbiol.">
        <title>The Global Catalogue of Microorganisms (GCM) 10K type strain sequencing project: providing services to taxonomists for standard genome sequencing and annotation.</title>
        <authorList>
            <consortium name="The Broad Institute Genomics Platform"/>
            <consortium name="The Broad Institute Genome Sequencing Center for Infectious Disease"/>
            <person name="Wu L."/>
            <person name="Ma J."/>
        </authorList>
    </citation>
    <scope>NUCLEOTIDE SEQUENCE [LARGE SCALE GENOMIC DNA]</scope>
    <source>
        <strain evidence="11">CGMCC 1.7030</strain>
    </source>
</reference>
<evidence type="ECO:0000256" key="2">
    <source>
        <dbReference type="ARBA" id="ARBA00022448"/>
    </source>
</evidence>
<evidence type="ECO:0000313" key="11">
    <source>
        <dbReference type="Proteomes" id="UP001596163"/>
    </source>
</evidence>